<keyword evidence="8" id="KW-0464">Manganese</keyword>
<feature type="binding site" evidence="8">
    <location>
        <position position="169"/>
    </location>
    <ligand>
        <name>ATP</name>
        <dbReference type="ChEBI" id="CHEBI:30616"/>
    </ligand>
</feature>
<keyword evidence="6 8" id="KW-0067">ATP-binding</keyword>
<keyword evidence="3 8" id="KW-0548">Nucleotidyltransferase</keyword>
<reference evidence="9" key="2">
    <citation type="journal article" date="2021" name="Syst. Appl. Microbiol.">
        <title>Roseomonas hellenica sp. nov., isolated from roots of wild-growing Alkanna tinctoria.</title>
        <authorList>
            <person name="Rat A."/>
            <person name="Naranjo H.D."/>
            <person name="Lebbe L."/>
            <person name="Cnockaert M."/>
            <person name="Krigas N."/>
            <person name="Grigoriadou K."/>
            <person name="Maloupa E."/>
            <person name="Willems A."/>
        </authorList>
    </citation>
    <scope>NUCLEOTIDE SEQUENCE</scope>
    <source>
        <strain evidence="9">LMG 28251</strain>
    </source>
</reference>
<comment type="similarity">
    <text evidence="1 8">Belongs to the SELO family.</text>
</comment>
<comment type="cofactor">
    <cofactor evidence="8">
        <name>Mg(2+)</name>
        <dbReference type="ChEBI" id="CHEBI:18420"/>
    </cofactor>
    <cofactor evidence="8">
        <name>Mn(2+)</name>
        <dbReference type="ChEBI" id="CHEBI:29035"/>
    </cofactor>
</comment>
<dbReference type="GO" id="GO:0000287">
    <property type="term" value="F:magnesium ion binding"/>
    <property type="evidence" value="ECO:0007669"/>
    <property type="project" value="UniProtKB-UniRule"/>
</dbReference>
<dbReference type="GO" id="GO:0070733">
    <property type="term" value="F:AMPylase activity"/>
    <property type="evidence" value="ECO:0007669"/>
    <property type="project" value="UniProtKB-EC"/>
</dbReference>
<dbReference type="InterPro" id="IPR003846">
    <property type="entry name" value="SelO"/>
</dbReference>
<feature type="binding site" evidence="8">
    <location>
        <position position="118"/>
    </location>
    <ligand>
        <name>ATP</name>
        <dbReference type="ChEBI" id="CHEBI:30616"/>
    </ligand>
</feature>
<comment type="function">
    <text evidence="8">Nucleotidyltransferase involved in the post-translational modification of proteins. It can catalyze the addition of adenosine monophosphate (AMP) or uridine monophosphate (UMP) to a protein, resulting in modifications known as AMPylation and UMPylation.</text>
</comment>
<comment type="catalytic activity">
    <reaction evidence="8">
        <text>L-tyrosyl-[protein] + ATP = O-(5'-adenylyl)-L-tyrosyl-[protein] + diphosphate</text>
        <dbReference type="Rhea" id="RHEA:54288"/>
        <dbReference type="Rhea" id="RHEA-COMP:10136"/>
        <dbReference type="Rhea" id="RHEA-COMP:13846"/>
        <dbReference type="ChEBI" id="CHEBI:30616"/>
        <dbReference type="ChEBI" id="CHEBI:33019"/>
        <dbReference type="ChEBI" id="CHEBI:46858"/>
        <dbReference type="ChEBI" id="CHEBI:83624"/>
        <dbReference type="EC" id="2.7.7.108"/>
    </reaction>
</comment>
<feature type="active site" description="Proton acceptor" evidence="8">
    <location>
        <position position="240"/>
    </location>
</feature>
<dbReference type="GO" id="GO:0030145">
    <property type="term" value="F:manganese ion binding"/>
    <property type="evidence" value="ECO:0007669"/>
    <property type="project" value="UniProtKB-UniRule"/>
</dbReference>
<feature type="binding site" evidence="8">
    <location>
        <position position="119"/>
    </location>
    <ligand>
        <name>ATP</name>
        <dbReference type="ChEBI" id="CHEBI:30616"/>
    </ligand>
</feature>
<dbReference type="HAMAP" id="MF_00692">
    <property type="entry name" value="SelO"/>
    <property type="match status" value="1"/>
</dbReference>
<comment type="catalytic activity">
    <reaction evidence="8">
        <text>L-seryl-[protein] + UTP = O-(5'-uridylyl)-L-seryl-[protein] + diphosphate</text>
        <dbReference type="Rhea" id="RHEA:64604"/>
        <dbReference type="Rhea" id="RHEA-COMP:9863"/>
        <dbReference type="Rhea" id="RHEA-COMP:16635"/>
        <dbReference type="ChEBI" id="CHEBI:29999"/>
        <dbReference type="ChEBI" id="CHEBI:33019"/>
        <dbReference type="ChEBI" id="CHEBI:46398"/>
        <dbReference type="ChEBI" id="CHEBI:156051"/>
    </reaction>
</comment>
<keyword evidence="10" id="KW-1185">Reference proteome</keyword>
<evidence type="ECO:0000313" key="9">
    <source>
        <dbReference type="EMBL" id="MBR0655377.1"/>
    </source>
</evidence>
<dbReference type="Proteomes" id="UP001196068">
    <property type="component" value="Unassembled WGS sequence"/>
</dbReference>
<gene>
    <name evidence="8" type="primary">ydiU</name>
    <name evidence="8" type="synonym">selO</name>
    <name evidence="9" type="ORF">GXW79_09805</name>
</gene>
<feature type="binding site" evidence="8">
    <location>
        <position position="88"/>
    </location>
    <ligand>
        <name>ATP</name>
        <dbReference type="ChEBI" id="CHEBI:30616"/>
    </ligand>
</feature>
<dbReference type="AlphaFoldDB" id="A0AAF1KU32"/>
<evidence type="ECO:0000313" key="10">
    <source>
        <dbReference type="Proteomes" id="UP001196068"/>
    </source>
</evidence>
<name>A0AAF1KU32_9PROT</name>
<keyword evidence="7 8" id="KW-0460">Magnesium</keyword>
<evidence type="ECO:0000256" key="7">
    <source>
        <dbReference type="ARBA" id="ARBA00022842"/>
    </source>
</evidence>
<dbReference type="NCBIfam" id="NF000658">
    <property type="entry name" value="PRK00029.1"/>
    <property type="match status" value="1"/>
</dbReference>
<comment type="catalytic activity">
    <reaction evidence="8">
        <text>L-tyrosyl-[protein] + UTP = O-(5'-uridylyl)-L-tyrosyl-[protein] + diphosphate</text>
        <dbReference type="Rhea" id="RHEA:83887"/>
        <dbReference type="Rhea" id="RHEA-COMP:10136"/>
        <dbReference type="Rhea" id="RHEA-COMP:20238"/>
        <dbReference type="ChEBI" id="CHEBI:33019"/>
        <dbReference type="ChEBI" id="CHEBI:46398"/>
        <dbReference type="ChEBI" id="CHEBI:46858"/>
        <dbReference type="ChEBI" id="CHEBI:90602"/>
    </reaction>
</comment>
<evidence type="ECO:0000256" key="3">
    <source>
        <dbReference type="ARBA" id="ARBA00022695"/>
    </source>
</evidence>
<proteinExistence type="inferred from homology"/>
<feature type="binding site" evidence="8">
    <location>
        <position position="106"/>
    </location>
    <ligand>
        <name>ATP</name>
        <dbReference type="ChEBI" id="CHEBI:30616"/>
    </ligand>
</feature>
<accession>A0AAF1KU32</accession>
<evidence type="ECO:0000256" key="6">
    <source>
        <dbReference type="ARBA" id="ARBA00022840"/>
    </source>
</evidence>
<feature type="binding site" evidence="8">
    <location>
        <position position="241"/>
    </location>
    <ligand>
        <name>Mg(2+)</name>
        <dbReference type="ChEBI" id="CHEBI:18420"/>
    </ligand>
</feature>
<dbReference type="EMBL" id="JAAEDH010000009">
    <property type="protein sequence ID" value="MBR0655377.1"/>
    <property type="molecule type" value="Genomic_DNA"/>
</dbReference>
<dbReference type="Pfam" id="PF02696">
    <property type="entry name" value="SelO"/>
    <property type="match status" value="1"/>
</dbReference>
<evidence type="ECO:0000256" key="5">
    <source>
        <dbReference type="ARBA" id="ARBA00022741"/>
    </source>
</evidence>
<evidence type="ECO:0000256" key="8">
    <source>
        <dbReference type="HAMAP-Rule" id="MF_00692"/>
    </source>
</evidence>
<organism evidence="9 10">
    <name type="scientific">Plastoroseomonas arctica</name>
    <dbReference type="NCBI Taxonomy" id="1509237"/>
    <lineage>
        <taxon>Bacteria</taxon>
        <taxon>Pseudomonadati</taxon>
        <taxon>Pseudomonadota</taxon>
        <taxon>Alphaproteobacteria</taxon>
        <taxon>Acetobacterales</taxon>
        <taxon>Acetobacteraceae</taxon>
        <taxon>Plastoroseomonas</taxon>
    </lineage>
</organism>
<dbReference type="EC" id="2.7.7.108" evidence="8"/>
<feature type="binding site" evidence="8">
    <location>
        <position position="250"/>
    </location>
    <ligand>
        <name>ATP</name>
        <dbReference type="ChEBI" id="CHEBI:30616"/>
    </ligand>
</feature>
<comment type="caution">
    <text evidence="9">The sequence shown here is derived from an EMBL/GenBank/DDBJ whole genome shotgun (WGS) entry which is preliminary data.</text>
</comment>
<keyword evidence="4 8" id="KW-0479">Metal-binding</keyword>
<reference evidence="9" key="1">
    <citation type="submission" date="2020-01" db="EMBL/GenBank/DDBJ databases">
        <authorList>
            <person name="Rat A."/>
        </authorList>
    </citation>
    <scope>NUCLEOTIDE SEQUENCE</scope>
    <source>
        <strain evidence="9">LMG 28251</strain>
    </source>
</reference>
<evidence type="ECO:0000256" key="2">
    <source>
        <dbReference type="ARBA" id="ARBA00022679"/>
    </source>
</evidence>
<evidence type="ECO:0000256" key="4">
    <source>
        <dbReference type="ARBA" id="ARBA00022723"/>
    </source>
</evidence>
<keyword evidence="2 8" id="KW-0808">Transferase</keyword>
<feature type="binding site" evidence="8">
    <location>
        <position position="90"/>
    </location>
    <ligand>
        <name>ATP</name>
        <dbReference type="ChEBI" id="CHEBI:30616"/>
    </ligand>
</feature>
<dbReference type="EC" id="2.7.7.-" evidence="8"/>
<dbReference type="PANTHER" id="PTHR32057">
    <property type="entry name" value="PROTEIN ADENYLYLTRANSFERASE SELO, MITOCHONDRIAL"/>
    <property type="match status" value="1"/>
</dbReference>
<sequence length="462" mass="49549">MTLRIALDNSYARLPDRFFARLDPTPVAAPGLVRVNAGLARDLGIDPDALAGAEGLAMFAGNWVPEGAEPLAMAYSGHQFGHFSPQLGDGRAILLGEVAGRDVQLKGSGPTPFSRRGDGRAALGPVLREYIVSEAMFALGVPTTRALAAVTTGEWVMRETALPGAVLTRVAASHLRVGTFQYFAARGDIEGLHILADYAIARHDPGASHRSFFEGVVRRQARLVAQWLSLGFIHGVMNTDNCSISGETIDYGPCAFLDTYDPAAVFSAIDYQGRYAFGQQPRIAQWNLARLAEAMLPLFDADEQKAVAYAEDALGGFAPEFQGAYGAAMRRKLGLATSAPEDAALVQDLLTLMAETGADFTLTFRGLGDDVVPEGFEAWAARWRDRRASEPGWQALIRATNPAVIPRNHLVEAAIVAAVEREDFSVFEALLAATSRPFDDADTAVTAPPLPAQRVTQTFCGT</sequence>
<dbReference type="PANTHER" id="PTHR32057:SF14">
    <property type="entry name" value="PROTEIN ADENYLYLTRANSFERASE SELO, MITOCHONDRIAL"/>
    <property type="match status" value="1"/>
</dbReference>
<feature type="binding site" evidence="8">
    <location>
        <position position="250"/>
    </location>
    <ligand>
        <name>Mg(2+)</name>
        <dbReference type="ChEBI" id="CHEBI:18420"/>
    </ligand>
</feature>
<keyword evidence="5 8" id="KW-0547">Nucleotide-binding</keyword>
<comment type="catalytic activity">
    <reaction evidence="8">
        <text>L-histidyl-[protein] + UTP = N(tele)-(5'-uridylyl)-L-histidyl-[protein] + diphosphate</text>
        <dbReference type="Rhea" id="RHEA:83891"/>
        <dbReference type="Rhea" id="RHEA-COMP:9745"/>
        <dbReference type="Rhea" id="RHEA-COMP:20239"/>
        <dbReference type="ChEBI" id="CHEBI:29979"/>
        <dbReference type="ChEBI" id="CHEBI:33019"/>
        <dbReference type="ChEBI" id="CHEBI:46398"/>
        <dbReference type="ChEBI" id="CHEBI:233474"/>
    </reaction>
</comment>
<evidence type="ECO:0000256" key="1">
    <source>
        <dbReference type="ARBA" id="ARBA00009747"/>
    </source>
</evidence>
<comment type="catalytic activity">
    <reaction evidence="8">
        <text>L-threonyl-[protein] + ATP = 3-O-(5'-adenylyl)-L-threonyl-[protein] + diphosphate</text>
        <dbReference type="Rhea" id="RHEA:54292"/>
        <dbReference type="Rhea" id="RHEA-COMP:11060"/>
        <dbReference type="Rhea" id="RHEA-COMP:13847"/>
        <dbReference type="ChEBI" id="CHEBI:30013"/>
        <dbReference type="ChEBI" id="CHEBI:30616"/>
        <dbReference type="ChEBI" id="CHEBI:33019"/>
        <dbReference type="ChEBI" id="CHEBI:138113"/>
        <dbReference type="EC" id="2.7.7.108"/>
    </reaction>
</comment>
<feature type="binding site" evidence="8">
    <location>
        <position position="91"/>
    </location>
    <ligand>
        <name>ATP</name>
        <dbReference type="ChEBI" id="CHEBI:30616"/>
    </ligand>
</feature>
<comment type="catalytic activity">
    <reaction evidence="8">
        <text>L-seryl-[protein] + ATP = 3-O-(5'-adenylyl)-L-seryl-[protein] + diphosphate</text>
        <dbReference type="Rhea" id="RHEA:58120"/>
        <dbReference type="Rhea" id="RHEA-COMP:9863"/>
        <dbReference type="Rhea" id="RHEA-COMP:15073"/>
        <dbReference type="ChEBI" id="CHEBI:29999"/>
        <dbReference type="ChEBI" id="CHEBI:30616"/>
        <dbReference type="ChEBI" id="CHEBI:33019"/>
        <dbReference type="ChEBI" id="CHEBI:142516"/>
        <dbReference type="EC" id="2.7.7.108"/>
    </reaction>
</comment>
<dbReference type="GO" id="GO:0005524">
    <property type="term" value="F:ATP binding"/>
    <property type="evidence" value="ECO:0007669"/>
    <property type="project" value="UniProtKB-UniRule"/>
</dbReference>
<protein>
    <recommendedName>
        <fullName evidence="8">Protein nucleotidyltransferase YdiU</fullName>
        <ecNumber evidence="8">2.7.7.-</ecNumber>
    </recommendedName>
    <alternativeName>
        <fullName evidence="8">Protein adenylyltransferase YdiU</fullName>
        <ecNumber evidence="8">2.7.7.108</ecNumber>
    </alternativeName>
    <alternativeName>
        <fullName evidence="8">Protein uridylyltransferase YdiU</fullName>
        <ecNumber evidence="8">2.7.7.-</ecNumber>
    </alternativeName>
</protein>
<feature type="binding site" evidence="8">
    <location>
        <position position="176"/>
    </location>
    <ligand>
        <name>ATP</name>
        <dbReference type="ChEBI" id="CHEBI:30616"/>
    </ligand>
</feature>